<evidence type="ECO:0000313" key="8">
    <source>
        <dbReference type="EMBL" id="AKE51991.1"/>
    </source>
</evidence>
<evidence type="ECO:0000256" key="2">
    <source>
        <dbReference type="ARBA" id="ARBA00022741"/>
    </source>
</evidence>
<dbReference type="NCBIfam" id="TIGR02168">
    <property type="entry name" value="SMC_prok_B"/>
    <property type="match status" value="1"/>
</dbReference>
<dbReference type="GO" id="GO:0005524">
    <property type="term" value="F:ATP binding"/>
    <property type="evidence" value="ECO:0007669"/>
    <property type="project" value="UniProtKB-UniRule"/>
</dbReference>
<dbReference type="PANTHER" id="PTHR43977">
    <property type="entry name" value="STRUCTURAL MAINTENANCE OF CHROMOSOMES PROTEIN 3"/>
    <property type="match status" value="1"/>
</dbReference>
<dbReference type="InterPro" id="IPR027417">
    <property type="entry name" value="P-loop_NTPase"/>
</dbReference>
<keyword evidence="1 6" id="KW-0963">Cytoplasm</keyword>
<keyword evidence="5 6" id="KW-0238">DNA-binding</keyword>
<dbReference type="SUPFAM" id="SSF75553">
    <property type="entry name" value="Smc hinge domain"/>
    <property type="match status" value="1"/>
</dbReference>
<evidence type="ECO:0000313" key="9">
    <source>
        <dbReference type="Proteomes" id="UP000034071"/>
    </source>
</evidence>
<evidence type="ECO:0000256" key="3">
    <source>
        <dbReference type="ARBA" id="ARBA00022840"/>
    </source>
</evidence>
<dbReference type="Pfam" id="PF02463">
    <property type="entry name" value="SMC_N"/>
    <property type="match status" value="1"/>
</dbReference>
<comment type="subcellular location">
    <subcellularLocation>
        <location evidence="6">Cytoplasm</location>
    </subcellularLocation>
</comment>
<evidence type="ECO:0000256" key="1">
    <source>
        <dbReference type="ARBA" id="ARBA00022490"/>
    </source>
</evidence>
<dbReference type="InterPro" id="IPR003395">
    <property type="entry name" value="RecF/RecN/SMC_N"/>
</dbReference>
<evidence type="ECO:0000256" key="5">
    <source>
        <dbReference type="ARBA" id="ARBA00023125"/>
    </source>
</evidence>
<dbReference type="InterPro" id="IPR010935">
    <property type="entry name" value="SMC_hinge"/>
</dbReference>
<dbReference type="InterPro" id="IPR024704">
    <property type="entry name" value="SMC"/>
</dbReference>
<comment type="subunit">
    <text evidence="6">Homodimer.</text>
</comment>
<feature type="coiled-coil region" evidence="6">
    <location>
        <begin position="300"/>
        <end position="500"/>
    </location>
</feature>
<dbReference type="PIRSF" id="PIRSF005719">
    <property type="entry name" value="SMC"/>
    <property type="match status" value="1"/>
</dbReference>
<dbReference type="SMART" id="SM00968">
    <property type="entry name" value="SMC_hinge"/>
    <property type="match status" value="1"/>
</dbReference>
<dbReference type="InterPro" id="IPR011890">
    <property type="entry name" value="SMC_prok"/>
</dbReference>
<reference evidence="8 9" key="1">
    <citation type="submission" date="2015-02" db="EMBL/GenBank/DDBJ databases">
        <title>Complete genome sequence of Kangiella geojedonensis strain YCS-5T.</title>
        <authorList>
            <person name="Kim K.M."/>
        </authorList>
    </citation>
    <scope>NUCLEOTIDE SEQUENCE [LARGE SCALE GENOMIC DNA]</scope>
    <source>
        <strain evidence="8 9">YCS-5</strain>
    </source>
</reference>
<dbReference type="GO" id="GO:0006260">
    <property type="term" value="P:DNA replication"/>
    <property type="evidence" value="ECO:0007669"/>
    <property type="project" value="UniProtKB-UniRule"/>
</dbReference>
<dbReference type="InterPro" id="IPR036277">
    <property type="entry name" value="SMC_hinge_sf"/>
</dbReference>
<dbReference type="Pfam" id="PF06470">
    <property type="entry name" value="SMC_hinge"/>
    <property type="match status" value="1"/>
</dbReference>
<keyword evidence="9" id="KW-1185">Reference proteome</keyword>
<dbReference type="PATRIC" id="fig|914150.5.peg.1043"/>
<dbReference type="STRING" id="914150.TQ33_1029"/>
<dbReference type="GO" id="GO:0003677">
    <property type="term" value="F:DNA binding"/>
    <property type="evidence" value="ECO:0007669"/>
    <property type="project" value="UniProtKB-UniRule"/>
</dbReference>
<name>A0A0F6RCE7_9GAMM</name>
<dbReference type="GO" id="GO:0005694">
    <property type="term" value="C:chromosome"/>
    <property type="evidence" value="ECO:0007669"/>
    <property type="project" value="InterPro"/>
</dbReference>
<dbReference type="OrthoDB" id="9808768at2"/>
<evidence type="ECO:0000259" key="7">
    <source>
        <dbReference type="SMART" id="SM00968"/>
    </source>
</evidence>
<dbReference type="GO" id="GO:0007062">
    <property type="term" value="P:sister chromatid cohesion"/>
    <property type="evidence" value="ECO:0007669"/>
    <property type="project" value="InterPro"/>
</dbReference>
<gene>
    <name evidence="6" type="primary">smc</name>
    <name evidence="8" type="ORF">TQ33_1029</name>
</gene>
<feature type="binding site" evidence="6">
    <location>
        <begin position="32"/>
        <end position="39"/>
    </location>
    <ligand>
        <name>ATP</name>
        <dbReference type="ChEBI" id="CHEBI:30616"/>
    </ligand>
</feature>
<sequence>MRLKQIKLAGFKSFVDPTTVSFPSNMTAVVGPNGCGKSNLIDAVRWVMGESSAKNLRGDAMTDVIFNGSTGRKPVGQASIELVFDNSDGTVKGEYASFNEISVRRMVNREAQSSYFLNGTRCRRKDITDIFLGTGLGPRSYAIIEQGMISKLIESKPHELRIFLEEAAGISKYKERRRETENRIRHTRDNLDRLNDLREELGKQLSHLKRQATSAERYKEYKAEERELKAQLAAIRWQQYNAKIEALDEAILKMETEVEAKVADQRHSDSEIEKSRELHVELTDVHNEVQGRFYGIAADIARLEQAIEHARQQKSQLLEDKTQVESSLDKLRDQLKFDESKLEEMMTELLQAEPELEMNSEQVEEQQQQLNDLEEDMRIWQQDWDAFNQQASANAQKAEVEKTRIQHLESHLSRHQKRIEEIKEESGQQQSGPMEAELMKAAQELSIAEEQAEKLEEEVQDAVEKINQSRQEQRQHNQKLEETRKELRGLESRKVSLEALQSAALGSDNEQAVKWLESNNLTEQTRLAQNLRVDSGWEIAAETVLGQYLEAVVVDSPNQYADSLSELASGSILLVEGQSSSSAESGRLSDKVKGASALNGTLNNVLVADDLAEALSKRSNLSEQESIITKDGVWLGKDWLRVTRASDSESGILEREAELSEIYQKIEQQEAILDELEETKEQLSEQLSQFEETWQTKQSQLAQANKKHSELRASVGTQQAKLEQAQGRLERLKREQQNIIEQVHDDEAALAKSRQLIEQLLDSMEQDSDKREKLMAEREERRVQLETRRTQAREAKEAEQKLAIRVSALKAEVNSTRSGFERVNSQIGELTSRKVELENRLSSDRDPSEEYKIELEEALEKRLVVEEEMKQARNKLSEIDEKMRKLERLRHEAEQGAQGVRSRLEKLRMDWQEAKTRQNTQSEILKEAKQDVEEVLQSLPENATENDWLEHIEQVTGRIQRLGAINLAAIEEFKAAEERKVYLDAQNDDLEEALETLESAIRKIDHETRTRFKETFDKVNKGVQELFPKVFGGGHAYLELTGENLLDTGVAVMARPPGKRNSTIHLLSGGEKALTAISLVFSIFQLNPAPFCMLDEVDAPLDDANVGRYANLVKEMSQQLQFIAITHNKIAMEMADTLLGVTMSEPGVSRVVSVDVDEAAALAAS</sequence>
<dbReference type="HOGENOM" id="CLU_001042_2_2_6"/>
<keyword evidence="3 6" id="KW-0067">ATP-binding</keyword>
<feature type="coiled-coil region" evidence="6">
    <location>
        <begin position="170"/>
        <end position="238"/>
    </location>
</feature>
<dbReference type="GO" id="GO:0030261">
    <property type="term" value="P:chromosome condensation"/>
    <property type="evidence" value="ECO:0007669"/>
    <property type="project" value="InterPro"/>
</dbReference>
<dbReference type="KEGG" id="kge:TQ33_1029"/>
<dbReference type="CDD" id="cd03278">
    <property type="entry name" value="ABC_SMC_barmotin"/>
    <property type="match status" value="2"/>
</dbReference>
<dbReference type="Proteomes" id="UP000034071">
    <property type="component" value="Chromosome"/>
</dbReference>
<evidence type="ECO:0000256" key="4">
    <source>
        <dbReference type="ARBA" id="ARBA00023054"/>
    </source>
</evidence>
<comment type="function">
    <text evidence="6">Required for chromosome condensation and partitioning.</text>
</comment>
<keyword evidence="4 6" id="KW-0175">Coiled coil</keyword>
<dbReference type="AlphaFoldDB" id="A0A0F6RCE7"/>
<dbReference type="RefSeq" id="WP_046561111.1">
    <property type="nucleotide sequence ID" value="NZ_CP010975.1"/>
</dbReference>
<dbReference type="HAMAP" id="MF_01894">
    <property type="entry name" value="Smc_prok"/>
    <property type="match status" value="1"/>
</dbReference>
<protein>
    <recommendedName>
        <fullName evidence="6">Chromosome partition protein Smc</fullName>
    </recommendedName>
</protein>
<feature type="coiled-coil region" evidence="6">
    <location>
        <begin position="659"/>
        <end position="896"/>
    </location>
</feature>
<dbReference type="SUPFAM" id="SSF52540">
    <property type="entry name" value="P-loop containing nucleoside triphosphate hydrolases"/>
    <property type="match status" value="1"/>
</dbReference>
<comment type="domain">
    <text evidence="6">Contains large globular domains required for ATP hydrolysis at each terminus and a third globular domain forming a flexible hinge near the middle of the molecule. These domains are separated by coiled-coil structures.</text>
</comment>
<dbReference type="Gene3D" id="3.40.50.300">
    <property type="entry name" value="P-loop containing nucleotide triphosphate hydrolases"/>
    <property type="match status" value="2"/>
</dbReference>
<keyword evidence="2 6" id="KW-0547">Nucleotide-binding</keyword>
<proteinExistence type="inferred from homology"/>
<dbReference type="EMBL" id="CP010975">
    <property type="protein sequence ID" value="AKE51991.1"/>
    <property type="molecule type" value="Genomic_DNA"/>
</dbReference>
<feature type="coiled-coil region" evidence="6">
    <location>
        <begin position="973"/>
        <end position="1010"/>
    </location>
</feature>
<feature type="domain" description="SMC hinge" evidence="7">
    <location>
        <begin position="521"/>
        <end position="618"/>
    </location>
</feature>
<accession>A0A0F6RCE7</accession>
<dbReference type="GO" id="GO:0007059">
    <property type="term" value="P:chromosome segregation"/>
    <property type="evidence" value="ECO:0007669"/>
    <property type="project" value="UniProtKB-UniRule"/>
</dbReference>
<evidence type="ECO:0000256" key="6">
    <source>
        <dbReference type="HAMAP-Rule" id="MF_01894"/>
    </source>
</evidence>
<organism evidence="8 9">
    <name type="scientific">Kangiella geojedonensis</name>
    <dbReference type="NCBI Taxonomy" id="914150"/>
    <lineage>
        <taxon>Bacteria</taxon>
        <taxon>Pseudomonadati</taxon>
        <taxon>Pseudomonadota</taxon>
        <taxon>Gammaproteobacteria</taxon>
        <taxon>Kangiellales</taxon>
        <taxon>Kangiellaceae</taxon>
        <taxon>Kangiella</taxon>
    </lineage>
</organism>
<dbReference type="GO" id="GO:0016887">
    <property type="term" value="F:ATP hydrolysis activity"/>
    <property type="evidence" value="ECO:0007669"/>
    <property type="project" value="InterPro"/>
</dbReference>
<dbReference type="GO" id="GO:0005737">
    <property type="term" value="C:cytoplasm"/>
    <property type="evidence" value="ECO:0007669"/>
    <property type="project" value="UniProtKB-SubCell"/>
</dbReference>
<comment type="similarity">
    <text evidence="6">Belongs to the SMC family.</text>
</comment>